<dbReference type="STRING" id="1108050.A0A0B7FMC4"/>
<dbReference type="Gene3D" id="3.40.50.300">
    <property type="entry name" value="P-loop containing nucleotide triphosphate hydrolases"/>
    <property type="match status" value="1"/>
</dbReference>
<sequence>METLIVRLEEHEARVALCCLGEFVMSKIKHGLDEVTRYLIPTVVNKLETLYANPNKTFVVGLEAQRGEELRERTSRDCVSLFAQLQSQRHRIHFVLAVNLLPVQAARKATLRRGSDSIRSASQAAASVLLDGRNTFSKRNKRLATSFPSTITNKHKMWSKRKRSLDSDDNHLRRPSSRPFTSASPQPAPESHASVDSQPTNDIHMEAPDGQDTTSALDELRSQTNVLAGKSGAKSKAWKGLRESLTSLRGSPVMFGPIASAANVLLDCFDTIEVAARNKKDYEDLATELGELSRSLARDYKEPASSSGASCVIGIANEIEREAKEIEKKIGRGTGRQMIATKADEEDLMRRYRRIQRLFRQLQTNLSMSISNNTDELVVDARLAKLKSEMQATYNSKLSASTNRRTCTEGTRTQVLSELKDWVLGVGPHAVYWMSGMAGTGKTTIACTFATWLEQEELLAASFFCTRTSADCRDVTRIIPTVAYQLARYSIPFQSALCEVIGKDPDIGSKDIKTQFKRLLIGPLQKLKNDILNKVVVVIDALDECDDQTGVGTILDMLFKNGSRLPVKFFVTSRPEVEIYSRMKDNAEFRAAIYLHDIEKSLVQADIGLYLSEELKFLGSDLDANDLQGLIKRSGALFIYAATLVRYIRPATRKANSKQRLRSVLGMTADAGGENSQIDALYMAVLKSALDEEGLEESEKEDVRAVLHTVLFSQEPVPAETIAELSGIEGSDRVESALNALRSVLHHSETTGLVSTLHASFPDFMFSKARSGLYHCDIAVHGPTVAHRCFMVMQTQLRFNICDLPDSFVPDDEVEDLEDQIKSNISSPLLYACRYWANHLTMSAPLSDVLAGLSEFLSNRLLFWMEVMSLKKELLAGVEGLLRIKRWLTITRGQLLCHLG</sequence>
<proteinExistence type="predicted"/>
<evidence type="ECO:0000256" key="1">
    <source>
        <dbReference type="ARBA" id="ARBA00022737"/>
    </source>
</evidence>
<dbReference type="SUPFAM" id="SSF52540">
    <property type="entry name" value="P-loop containing nucleoside triphosphate hydrolases"/>
    <property type="match status" value="1"/>
</dbReference>
<dbReference type="EMBL" id="LN679137">
    <property type="protein sequence ID" value="CEL59071.1"/>
    <property type="molecule type" value="Genomic_DNA"/>
</dbReference>
<dbReference type="PROSITE" id="PS50837">
    <property type="entry name" value="NACHT"/>
    <property type="match status" value="1"/>
</dbReference>
<feature type="region of interest" description="Disordered" evidence="2">
    <location>
        <begin position="154"/>
        <end position="213"/>
    </location>
</feature>
<dbReference type="PANTHER" id="PTHR10039:SF17">
    <property type="entry name" value="FUNGAL STAND N-TERMINAL GOODBYE DOMAIN-CONTAINING PROTEIN-RELATED"/>
    <property type="match status" value="1"/>
</dbReference>
<keyword evidence="1" id="KW-0677">Repeat</keyword>
<name>A0A0B7FMC4_THACB</name>
<dbReference type="Pfam" id="PF24883">
    <property type="entry name" value="NPHP3_N"/>
    <property type="match status" value="1"/>
</dbReference>
<dbReference type="AlphaFoldDB" id="A0A0B7FMC4"/>
<feature type="compositionally biased region" description="Basic residues" evidence="2">
    <location>
        <begin position="154"/>
        <end position="163"/>
    </location>
</feature>
<accession>A0A0B7FMC4</accession>
<dbReference type="InterPro" id="IPR056884">
    <property type="entry name" value="NPHP3-like_N"/>
</dbReference>
<dbReference type="InterPro" id="IPR027417">
    <property type="entry name" value="P-loop_NTPase"/>
</dbReference>
<dbReference type="InterPro" id="IPR007111">
    <property type="entry name" value="NACHT_NTPase"/>
</dbReference>
<gene>
    <name evidence="4" type="ORF">RSOLAG1IB_09058</name>
</gene>
<evidence type="ECO:0000313" key="5">
    <source>
        <dbReference type="Proteomes" id="UP000059188"/>
    </source>
</evidence>
<keyword evidence="5" id="KW-1185">Reference proteome</keyword>
<reference evidence="4 5" key="1">
    <citation type="submission" date="2014-11" db="EMBL/GenBank/DDBJ databases">
        <authorList>
            <person name="Wibberg Daniel"/>
        </authorList>
    </citation>
    <scope>NUCLEOTIDE SEQUENCE [LARGE SCALE GENOMIC DNA]</scope>
    <source>
        <strain evidence="4">Rhizoctonia solani AG1-IB 7/3/14</strain>
    </source>
</reference>
<dbReference type="Proteomes" id="UP000059188">
    <property type="component" value="Unassembled WGS sequence"/>
</dbReference>
<evidence type="ECO:0000256" key="2">
    <source>
        <dbReference type="SAM" id="MobiDB-lite"/>
    </source>
</evidence>
<dbReference type="OrthoDB" id="3027122at2759"/>
<protein>
    <recommendedName>
        <fullName evidence="3">NACHT domain-containing protein</fullName>
    </recommendedName>
</protein>
<organism evidence="4 5">
    <name type="scientific">Thanatephorus cucumeris (strain AG1-IB / isolate 7/3/14)</name>
    <name type="common">Lettuce bottom rot fungus</name>
    <name type="synonym">Rhizoctonia solani</name>
    <dbReference type="NCBI Taxonomy" id="1108050"/>
    <lineage>
        <taxon>Eukaryota</taxon>
        <taxon>Fungi</taxon>
        <taxon>Dikarya</taxon>
        <taxon>Basidiomycota</taxon>
        <taxon>Agaricomycotina</taxon>
        <taxon>Agaricomycetes</taxon>
        <taxon>Cantharellales</taxon>
        <taxon>Ceratobasidiaceae</taxon>
        <taxon>Rhizoctonia</taxon>
        <taxon>Rhizoctonia solani AG-1</taxon>
    </lineage>
</organism>
<evidence type="ECO:0000313" key="4">
    <source>
        <dbReference type="EMBL" id="CEL59071.1"/>
    </source>
</evidence>
<evidence type="ECO:0000259" key="3">
    <source>
        <dbReference type="PROSITE" id="PS50837"/>
    </source>
</evidence>
<dbReference type="PANTHER" id="PTHR10039">
    <property type="entry name" value="AMELOGENIN"/>
    <property type="match status" value="1"/>
</dbReference>
<feature type="domain" description="NACHT" evidence="3">
    <location>
        <begin position="430"/>
        <end position="575"/>
    </location>
</feature>